<organism evidence="2 3">
    <name type="scientific">Bradyrhizobium retamae</name>
    <dbReference type="NCBI Taxonomy" id="1300035"/>
    <lineage>
        <taxon>Bacteria</taxon>
        <taxon>Pseudomonadati</taxon>
        <taxon>Pseudomonadota</taxon>
        <taxon>Alphaproteobacteria</taxon>
        <taxon>Hyphomicrobiales</taxon>
        <taxon>Nitrobacteraceae</taxon>
        <taxon>Bradyrhizobium</taxon>
    </lineage>
</organism>
<proteinExistence type="predicted"/>
<evidence type="ECO:0000313" key="3">
    <source>
        <dbReference type="Proteomes" id="UP000052023"/>
    </source>
</evidence>
<keyword evidence="3" id="KW-1185">Reference proteome</keyword>
<sequence length="98" mass="10991">MTDEPLDLDSHRGMAAQKATDIRRALAEVETHARELRERRAEIEDHLLAFPAASWPEAAAKARYVLKLYAAGLAPEDTRHRDLVAAILEDFARLTEQG</sequence>
<dbReference type="Proteomes" id="UP000052023">
    <property type="component" value="Unassembled WGS sequence"/>
</dbReference>
<dbReference type="AlphaFoldDB" id="A0A0R3MK94"/>
<keyword evidence="1" id="KW-0175">Coiled coil</keyword>
<dbReference type="OrthoDB" id="7863713at2"/>
<dbReference type="EMBL" id="LLYA01000207">
    <property type="protein sequence ID" value="KRR17680.1"/>
    <property type="molecule type" value="Genomic_DNA"/>
</dbReference>
<evidence type="ECO:0000256" key="1">
    <source>
        <dbReference type="SAM" id="Coils"/>
    </source>
</evidence>
<protein>
    <submittedName>
        <fullName evidence="2">Uncharacterized protein</fullName>
    </submittedName>
</protein>
<dbReference type="RefSeq" id="WP_057847551.1">
    <property type="nucleotide sequence ID" value="NZ_LLYA01000207.1"/>
</dbReference>
<accession>A0A0R3MK94</accession>
<comment type="caution">
    <text evidence="2">The sequence shown here is derived from an EMBL/GenBank/DDBJ whole genome shotgun (WGS) entry which is preliminary data.</text>
</comment>
<feature type="coiled-coil region" evidence="1">
    <location>
        <begin position="19"/>
        <end position="46"/>
    </location>
</feature>
<evidence type="ECO:0000313" key="2">
    <source>
        <dbReference type="EMBL" id="KRR17680.1"/>
    </source>
</evidence>
<reference evidence="2 3" key="1">
    <citation type="submission" date="2014-03" db="EMBL/GenBank/DDBJ databases">
        <title>Bradyrhizobium valentinum sp. nov., isolated from effective nodules of Lupinus mariae-josephae, a lupine endemic of basic-lime soils in Eastern Spain.</title>
        <authorList>
            <person name="Duran D."/>
            <person name="Rey L."/>
            <person name="Navarro A."/>
            <person name="Busquets A."/>
            <person name="Imperial J."/>
            <person name="Ruiz-Argueso T."/>
        </authorList>
    </citation>
    <scope>NUCLEOTIDE SEQUENCE [LARGE SCALE GENOMIC DNA]</scope>
    <source>
        <strain evidence="2 3">Ro19</strain>
    </source>
</reference>
<name>A0A0R3MK94_9BRAD</name>
<gene>
    <name evidence="2" type="ORF">CQ13_35995</name>
</gene>